<feature type="transmembrane region" description="Helical" evidence="5">
    <location>
        <begin position="167"/>
        <end position="190"/>
    </location>
</feature>
<accession>A0ABT4N1X5</accession>
<evidence type="ECO:0000313" key="7">
    <source>
        <dbReference type="EMBL" id="MCZ4552421.1"/>
    </source>
</evidence>
<dbReference type="EMBL" id="JAPWIE010000006">
    <property type="protein sequence ID" value="MCZ4552421.1"/>
    <property type="molecule type" value="Genomic_DNA"/>
</dbReference>
<organism evidence="7 8">
    <name type="scientific">Gordonia rubripertincta</name>
    <name type="common">Rhodococcus corallinus</name>
    <dbReference type="NCBI Taxonomy" id="36822"/>
    <lineage>
        <taxon>Bacteria</taxon>
        <taxon>Bacillati</taxon>
        <taxon>Actinomycetota</taxon>
        <taxon>Actinomycetes</taxon>
        <taxon>Mycobacteriales</taxon>
        <taxon>Gordoniaceae</taxon>
        <taxon>Gordonia</taxon>
    </lineage>
</organism>
<dbReference type="PANTHER" id="PTHR42718">
    <property type="entry name" value="MAJOR FACILITATOR SUPERFAMILY MULTIDRUG TRANSPORTER MFSC"/>
    <property type="match status" value="1"/>
</dbReference>
<gene>
    <name evidence="7" type="ORF">O4213_20690</name>
</gene>
<evidence type="ECO:0000256" key="3">
    <source>
        <dbReference type="ARBA" id="ARBA00022989"/>
    </source>
</evidence>
<dbReference type="RefSeq" id="WP_301573166.1">
    <property type="nucleotide sequence ID" value="NZ_JAPWIE010000006.1"/>
</dbReference>
<evidence type="ECO:0000256" key="5">
    <source>
        <dbReference type="SAM" id="Phobius"/>
    </source>
</evidence>
<feature type="transmembrane region" description="Helical" evidence="5">
    <location>
        <begin position="234"/>
        <end position="253"/>
    </location>
</feature>
<dbReference type="Gene3D" id="1.20.1250.20">
    <property type="entry name" value="MFS general substrate transporter like domains"/>
    <property type="match status" value="1"/>
</dbReference>
<dbReference type="InterPro" id="IPR011701">
    <property type="entry name" value="MFS"/>
</dbReference>
<feature type="transmembrane region" description="Helical" evidence="5">
    <location>
        <begin position="83"/>
        <end position="102"/>
    </location>
</feature>
<name>A0ABT4N1X5_GORRU</name>
<evidence type="ECO:0000256" key="4">
    <source>
        <dbReference type="ARBA" id="ARBA00023136"/>
    </source>
</evidence>
<dbReference type="Gene3D" id="1.20.1720.10">
    <property type="entry name" value="Multidrug resistance protein D"/>
    <property type="match status" value="1"/>
</dbReference>
<feature type="transmembrane region" description="Helical" evidence="5">
    <location>
        <begin position="274"/>
        <end position="296"/>
    </location>
</feature>
<proteinExistence type="predicted"/>
<feature type="transmembrane region" description="Helical" evidence="5">
    <location>
        <begin position="141"/>
        <end position="161"/>
    </location>
</feature>
<sequence>MNTVSPTTQKPINTRAVMIVVCLALAAVVAAMSSLNVALPDIARSTHASQTQLSWIIDAYSLIFASLLLPAGAIGDRYGRRKTLLAGLAIFGVASIVAMTAASASELIGLRGVMGLGAALVMPATLSTITSTFPDNKRPQAVGVWAGVAGGSAILGLLASGTLLEFFSWRSVFGLNVVLALVAIVAAWRVVPESADASAPKLDLIGAALSVAGLVVVVYSIIEAPEAGWLSARTLAGIVGGFVVLALFILFELRTKNPMLNPRIFTHRGLSAGSLSIFMQFFAFFGFIFVVLQYLQMVRGDSALISAVSMLPMAACMMPSARLSPKLTEKFGSRPVCIVGLVLVAVGLFILSRLGVDSSYWLVLAGLIPLGIGMGTAMTPATSAITGALPKAQQGVASAMNDLSREVGGALGIAVLGSVLTQGYRSNLEVPRVPAEILEKARDSFAGASHAGGQIAAHADVAFASGMQSALLVASIAVLAAALAVGMLMPKTQD</sequence>
<dbReference type="PANTHER" id="PTHR42718:SF42">
    <property type="entry name" value="EXPORT PROTEIN"/>
    <property type="match status" value="1"/>
</dbReference>
<keyword evidence="8" id="KW-1185">Reference proteome</keyword>
<evidence type="ECO:0000256" key="2">
    <source>
        <dbReference type="ARBA" id="ARBA00022692"/>
    </source>
</evidence>
<dbReference type="SUPFAM" id="SSF103473">
    <property type="entry name" value="MFS general substrate transporter"/>
    <property type="match status" value="1"/>
</dbReference>
<keyword evidence="4 5" id="KW-0472">Membrane</keyword>
<feature type="transmembrane region" description="Helical" evidence="5">
    <location>
        <begin position="360"/>
        <end position="386"/>
    </location>
</feature>
<feature type="transmembrane region" description="Helical" evidence="5">
    <location>
        <begin position="108"/>
        <end position="129"/>
    </location>
</feature>
<comment type="subcellular location">
    <subcellularLocation>
        <location evidence="1">Cell membrane</location>
        <topology evidence="1">Multi-pass membrane protein</topology>
    </subcellularLocation>
</comment>
<dbReference type="Pfam" id="PF07690">
    <property type="entry name" value="MFS_1"/>
    <property type="match status" value="1"/>
</dbReference>
<keyword evidence="3 5" id="KW-1133">Transmembrane helix</keyword>
<dbReference type="Proteomes" id="UP001067235">
    <property type="component" value="Unassembled WGS sequence"/>
</dbReference>
<evidence type="ECO:0000259" key="6">
    <source>
        <dbReference type="PROSITE" id="PS50850"/>
    </source>
</evidence>
<feature type="transmembrane region" description="Helical" evidence="5">
    <location>
        <begin position="335"/>
        <end position="354"/>
    </location>
</feature>
<protein>
    <submittedName>
        <fullName evidence="7">MFS transporter</fullName>
    </submittedName>
</protein>
<keyword evidence="2 5" id="KW-0812">Transmembrane</keyword>
<feature type="transmembrane region" description="Helical" evidence="5">
    <location>
        <begin position="202"/>
        <end position="222"/>
    </location>
</feature>
<reference evidence="7" key="1">
    <citation type="submission" date="2022-12" db="EMBL/GenBank/DDBJ databases">
        <authorList>
            <person name="Krivoruchko A.V."/>
            <person name="Elkin A."/>
        </authorList>
    </citation>
    <scope>NUCLEOTIDE SEQUENCE</scope>
    <source>
        <strain evidence="7">IEGM 1388</strain>
    </source>
</reference>
<feature type="transmembrane region" description="Helical" evidence="5">
    <location>
        <begin position="53"/>
        <end position="71"/>
    </location>
</feature>
<dbReference type="InterPro" id="IPR036259">
    <property type="entry name" value="MFS_trans_sf"/>
</dbReference>
<comment type="caution">
    <text evidence="7">The sequence shown here is derived from an EMBL/GenBank/DDBJ whole genome shotgun (WGS) entry which is preliminary data.</text>
</comment>
<dbReference type="InterPro" id="IPR020846">
    <property type="entry name" value="MFS_dom"/>
</dbReference>
<feature type="domain" description="Major facilitator superfamily (MFS) profile" evidence="6">
    <location>
        <begin position="17"/>
        <end position="493"/>
    </location>
</feature>
<feature type="transmembrane region" description="Helical" evidence="5">
    <location>
        <begin position="470"/>
        <end position="489"/>
    </location>
</feature>
<dbReference type="PROSITE" id="PS50850">
    <property type="entry name" value="MFS"/>
    <property type="match status" value="1"/>
</dbReference>
<dbReference type="CDD" id="cd17321">
    <property type="entry name" value="MFS_MMR_MDR_like"/>
    <property type="match status" value="1"/>
</dbReference>
<evidence type="ECO:0000256" key="1">
    <source>
        <dbReference type="ARBA" id="ARBA00004651"/>
    </source>
</evidence>
<evidence type="ECO:0000313" key="8">
    <source>
        <dbReference type="Proteomes" id="UP001067235"/>
    </source>
</evidence>
<feature type="transmembrane region" description="Helical" evidence="5">
    <location>
        <begin position="12"/>
        <end position="33"/>
    </location>
</feature>